<dbReference type="AlphaFoldDB" id="A0A327L542"/>
<comment type="function">
    <text evidence="7">Aspartyl-tRNA synthetase with relaxed tRNA specificity since it is able to aspartylate not only its cognate tRNA(Asp) but also tRNA(Asn). Reaction proceeds in two steps: L-aspartate is first activated by ATP to form Asp-AMP and then transferred to the acceptor end of tRNA(Asp/Asn).</text>
</comment>
<evidence type="ECO:0000256" key="7">
    <source>
        <dbReference type="HAMAP-Rule" id="MF_00044"/>
    </source>
</evidence>
<dbReference type="NCBIfam" id="TIGR00459">
    <property type="entry name" value="aspS_bact"/>
    <property type="match status" value="1"/>
</dbReference>
<feature type="region of interest" description="Aspartate" evidence="7">
    <location>
        <begin position="199"/>
        <end position="202"/>
    </location>
</feature>
<dbReference type="GO" id="GO:0006422">
    <property type="term" value="P:aspartyl-tRNA aminoacylation"/>
    <property type="evidence" value="ECO:0007669"/>
    <property type="project" value="UniProtKB-UniRule"/>
</dbReference>
<dbReference type="PRINTS" id="PR01042">
    <property type="entry name" value="TRNASYNTHASP"/>
</dbReference>
<evidence type="ECO:0000313" key="9">
    <source>
        <dbReference type="EMBL" id="RAI45466.1"/>
    </source>
</evidence>
<keyword evidence="2 7" id="KW-0436">Ligase</keyword>
<dbReference type="NCBIfam" id="NF001750">
    <property type="entry name" value="PRK00476.1"/>
    <property type="match status" value="1"/>
</dbReference>
<protein>
    <recommendedName>
        <fullName evidence="7">Aspartate--tRNA(Asp/Asn) ligase</fullName>
        <ecNumber evidence="7">6.1.1.23</ecNumber>
    </recommendedName>
    <alternativeName>
        <fullName evidence="7">Aspartyl-tRNA synthetase</fullName>
        <shortName evidence="7">AspRS</shortName>
    </alternativeName>
    <alternativeName>
        <fullName evidence="7">Non-discriminating aspartyl-tRNA synthetase</fullName>
        <shortName evidence="7">ND-AspRS</shortName>
    </alternativeName>
</protein>
<keyword evidence="10" id="KW-1185">Reference proteome</keyword>
<dbReference type="Gene3D" id="3.30.930.10">
    <property type="entry name" value="Bira Bifunctional Protein, Domain 2"/>
    <property type="match status" value="1"/>
</dbReference>
<comment type="caution">
    <text evidence="7">Lacks conserved residue(s) required for the propagation of feature annotation.</text>
</comment>
<dbReference type="SUPFAM" id="SSF55681">
    <property type="entry name" value="Class II aaRS and biotin synthetases"/>
    <property type="match status" value="1"/>
</dbReference>
<dbReference type="RefSeq" id="WP_111417726.1">
    <property type="nucleotide sequence ID" value="NZ_NPEX01000015.1"/>
</dbReference>
<feature type="binding site" evidence="7">
    <location>
        <begin position="544"/>
        <end position="547"/>
    </location>
    <ligand>
        <name>ATP</name>
        <dbReference type="ChEBI" id="CHEBI:30616"/>
    </ligand>
</feature>
<dbReference type="InterPro" id="IPR004115">
    <property type="entry name" value="GAD-like_sf"/>
</dbReference>
<dbReference type="SUPFAM" id="SSF50249">
    <property type="entry name" value="Nucleic acid-binding proteins"/>
    <property type="match status" value="1"/>
</dbReference>
<dbReference type="InterPro" id="IPR029351">
    <property type="entry name" value="GAD_dom"/>
</dbReference>
<dbReference type="InterPro" id="IPR004365">
    <property type="entry name" value="NA-bd_OB_tRNA"/>
</dbReference>
<reference evidence="9 10" key="1">
    <citation type="submission" date="2017-07" db="EMBL/GenBank/DDBJ databases">
        <title>Draft Genome Sequences of Select Purple Nonsulfur Bacteria.</title>
        <authorList>
            <person name="Lasarre B."/>
            <person name="Mckinlay J.B."/>
        </authorList>
    </citation>
    <scope>NUCLEOTIDE SEQUENCE [LARGE SCALE GENOMIC DNA]</scope>
    <source>
        <strain evidence="9 10">DSM 5909</strain>
    </source>
</reference>
<dbReference type="SUPFAM" id="SSF55261">
    <property type="entry name" value="GAD domain-like"/>
    <property type="match status" value="1"/>
</dbReference>
<dbReference type="PANTHER" id="PTHR22594">
    <property type="entry name" value="ASPARTYL/LYSYL-TRNA SYNTHETASE"/>
    <property type="match status" value="1"/>
</dbReference>
<dbReference type="InterPro" id="IPR004524">
    <property type="entry name" value="Asp-tRNA-ligase_1"/>
</dbReference>
<dbReference type="Pfam" id="PF00152">
    <property type="entry name" value="tRNA-synt_2"/>
    <property type="match status" value="1"/>
</dbReference>
<dbReference type="GO" id="GO:0005737">
    <property type="term" value="C:cytoplasm"/>
    <property type="evidence" value="ECO:0007669"/>
    <property type="project" value="UniProtKB-SubCell"/>
</dbReference>
<keyword evidence="5 7" id="KW-0648">Protein biosynthesis</keyword>
<dbReference type="PANTHER" id="PTHR22594:SF5">
    <property type="entry name" value="ASPARTATE--TRNA LIGASE, MITOCHONDRIAL"/>
    <property type="match status" value="1"/>
</dbReference>
<dbReference type="InterPro" id="IPR012340">
    <property type="entry name" value="NA-bd_OB-fold"/>
</dbReference>
<feature type="binding site" evidence="7">
    <location>
        <begin position="221"/>
        <end position="223"/>
    </location>
    <ligand>
        <name>ATP</name>
        <dbReference type="ChEBI" id="CHEBI:30616"/>
    </ligand>
</feature>
<accession>A0A327L542</accession>
<dbReference type="InterPro" id="IPR047089">
    <property type="entry name" value="Asp-tRNA-ligase_1_N"/>
</dbReference>
<dbReference type="InterPro" id="IPR002312">
    <property type="entry name" value="Asp/Asn-tRNA-synth_IIb"/>
</dbReference>
<dbReference type="PROSITE" id="PS50862">
    <property type="entry name" value="AA_TRNA_LIGASE_II"/>
    <property type="match status" value="1"/>
</dbReference>
<dbReference type="InterPro" id="IPR045864">
    <property type="entry name" value="aa-tRNA-synth_II/BPL/LPL"/>
</dbReference>
<dbReference type="InterPro" id="IPR004364">
    <property type="entry name" value="Aa-tRNA-synt_II"/>
</dbReference>
<evidence type="ECO:0000256" key="3">
    <source>
        <dbReference type="ARBA" id="ARBA00022741"/>
    </source>
</evidence>
<dbReference type="Gene3D" id="2.40.50.140">
    <property type="entry name" value="Nucleic acid-binding proteins"/>
    <property type="match status" value="1"/>
</dbReference>
<dbReference type="GO" id="GO:0050560">
    <property type="term" value="F:aspartate-tRNA(Asn) ligase activity"/>
    <property type="evidence" value="ECO:0007669"/>
    <property type="project" value="UniProtKB-EC"/>
</dbReference>
<keyword evidence="7" id="KW-0963">Cytoplasm</keyword>
<dbReference type="Proteomes" id="UP000249130">
    <property type="component" value="Unassembled WGS sequence"/>
</dbReference>
<feature type="binding site" evidence="7">
    <location>
        <position position="499"/>
    </location>
    <ligand>
        <name>L-aspartate</name>
        <dbReference type="ChEBI" id="CHEBI:29991"/>
    </ligand>
</feature>
<organism evidence="9 10">
    <name type="scientific">Rhodoplanes roseus</name>
    <dbReference type="NCBI Taxonomy" id="29409"/>
    <lineage>
        <taxon>Bacteria</taxon>
        <taxon>Pseudomonadati</taxon>
        <taxon>Pseudomonadota</taxon>
        <taxon>Alphaproteobacteria</taxon>
        <taxon>Hyphomicrobiales</taxon>
        <taxon>Nitrobacteraceae</taxon>
        <taxon>Rhodoplanes</taxon>
    </lineage>
</organism>
<dbReference type="OrthoDB" id="9802326at2"/>
<keyword evidence="4 7" id="KW-0067">ATP-binding</keyword>
<proteinExistence type="inferred from homology"/>
<name>A0A327L542_9BRAD</name>
<evidence type="ECO:0000256" key="5">
    <source>
        <dbReference type="ARBA" id="ARBA00022917"/>
    </source>
</evidence>
<feature type="binding site" evidence="7">
    <location>
        <position position="175"/>
    </location>
    <ligand>
        <name>L-aspartate</name>
        <dbReference type="ChEBI" id="CHEBI:29991"/>
    </ligand>
</feature>
<evidence type="ECO:0000256" key="2">
    <source>
        <dbReference type="ARBA" id="ARBA00022598"/>
    </source>
</evidence>
<dbReference type="Pfam" id="PF01336">
    <property type="entry name" value="tRNA_anti-codon"/>
    <property type="match status" value="1"/>
</dbReference>
<feature type="site" description="Important for tRNA non-discrimination" evidence="7">
    <location>
        <position position="33"/>
    </location>
</feature>
<dbReference type="CDD" id="cd00777">
    <property type="entry name" value="AspRS_core"/>
    <property type="match status" value="1"/>
</dbReference>
<feature type="site" description="Important for tRNA non-discrimination" evidence="7">
    <location>
        <position position="83"/>
    </location>
</feature>
<comment type="caution">
    <text evidence="9">The sequence shown here is derived from an EMBL/GenBank/DDBJ whole genome shotgun (WGS) entry which is preliminary data.</text>
</comment>
<evidence type="ECO:0000259" key="8">
    <source>
        <dbReference type="PROSITE" id="PS50862"/>
    </source>
</evidence>
<keyword evidence="6 7" id="KW-0030">Aminoacyl-tRNA synthetase</keyword>
<dbReference type="EMBL" id="NPEX01000015">
    <property type="protein sequence ID" value="RAI45466.1"/>
    <property type="molecule type" value="Genomic_DNA"/>
</dbReference>
<dbReference type="Pfam" id="PF02938">
    <property type="entry name" value="GAD"/>
    <property type="match status" value="1"/>
</dbReference>
<comment type="similarity">
    <text evidence="1 7">Belongs to the class-II aminoacyl-tRNA synthetase family. Type 1 subfamily.</text>
</comment>
<dbReference type="GO" id="GO:0005524">
    <property type="term" value="F:ATP binding"/>
    <property type="evidence" value="ECO:0007669"/>
    <property type="project" value="UniProtKB-UniRule"/>
</dbReference>
<dbReference type="GO" id="GO:0004815">
    <property type="term" value="F:aspartate-tRNA ligase activity"/>
    <property type="evidence" value="ECO:0007669"/>
    <property type="project" value="UniProtKB-UniRule"/>
</dbReference>
<evidence type="ECO:0000256" key="6">
    <source>
        <dbReference type="ARBA" id="ARBA00023146"/>
    </source>
</evidence>
<feature type="binding site" evidence="7">
    <location>
        <position position="492"/>
    </location>
    <ligand>
        <name>ATP</name>
        <dbReference type="ChEBI" id="CHEBI:30616"/>
    </ligand>
</feature>
<feature type="binding site" evidence="7">
    <location>
        <position position="452"/>
    </location>
    <ligand>
        <name>L-aspartate</name>
        <dbReference type="ChEBI" id="CHEBI:29991"/>
    </ligand>
</feature>
<comment type="catalytic activity">
    <reaction evidence="7">
        <text>tRNA(Asx) + L-aspartate + ATP = L-aspartyl-tRNA(Asx) + AMP + diphosphate</text>
        <dbReference type="Rhea" id="RHEA:18349"/>
        <dbReference type="Rhea" id="RHEA-COMP:9710"/>
        <dbReference type="Rhea" id="RHEA-COMP:9711"/>
        <dbReference type="ChEBI" id="CHEBI:29991"/>
        <dbReference type="ChEBI" id="CHEBI:30616"/>
        <dbReference type="ChEBI" id="CHEBI:33019"/>
        <dbReference type="ChEBI" id="CHEBI:78442"/>
        <dbReference type="ChEBI" id="CHEBI:78516"/>
        <dbReference type="ChEBI" id="CHEBI:456215"/>
        <dbReference type="EC" id="6.1.1.23"/>
    </reaction>
</comment>
<evidence type="ECO:0000313" key="10">
    <source>
        <dbReference type="Proteomes" id="UP000249130"/>
    </source>
</evidence>
<dbReference type="GO" id="GO:0003676">
    <property type="term" value="F:nucleic acid binding"/>
    <property type="evidence" value="ECO:0007669"/>
    <property type="project" value="InterPro"/>
</dbReference>
<dbReference type="CDD" id="cd04317">
    <property type="entry name" value="EcAspRS_like_N"/>
    <property type="match status" value="1"/>
</dbReference>
<evidence type="ECO:0000256" key="1">
    <source>
        <dbReference type="ARBA" id="ARBA00006303"/>
    </source>
</evidence>
<keyword evidence="3 7" id="KW-0547">Nucleotide-binding</keyword>
<dbReference type="InterPro" id="IPR006195">
    <property type="entry name" value="aa-tRNA-synth_II"/>
</dbReference>
<comment type="subcellular location">
    <subcellularLocation>
        <location evidence="7">Cytoplasm</location>
    </subcellularLocation>
</comment>
<comment type="subunit">
    <text evidence="7">Homodimer.</text>
</comment>
<dbReference type="EC" id="6.1.1.23" evidence="7"/>
<dbReference type="Gene3D" id="3.30.1360.30">
    <property type="entry name" value="GAD-like domain"/>
    <property type="match status" value="1"/>
</dbReference>
<dbReference type="HAMAP" id="MF_00044">
    <property type="entry name" value="Asp_tRNA_synth_type1"/>
    <property type="match status" value="1"/>
</dbReference>
<dbReference type="InterPro" id="IPR047090">
    <property type="entry name" value="AspRS_core"/>
</dbReference>
<evidence type="ECO:0000256" key="4">
    <source>
        <dbReference type="ARBA" id="ARBA00022840"/>
    </source>
</evidence>
<feature type="binding site" evidence="7">
    <location>
        <position position="221"/>
    </location>
    <ligand>
        <name>L-aspartate</name>
        <dbReference type="ChEBI" id="CHEBI:29991"/>
    </ligand>
</feature>
<feature type="domain" description="Aminoacyl-transfer RNA synthetases class-II family profile" evidence="8">
    <location>
        <begin position="144"/>
        <end position="565"/>
    </location>
</feature>
<gene>
    <name evidence="7" type="primary">aspS</name>
    <name evidence="9" type="ORF">CH341_03915</name>
</gene>
<sequence length="599" mass="67138">MHRYRTHTCGTLRASDVGATARLSGWCHRIRDHGGVLFIDLRDHYGLTQVVIDPDSAAFPVAEKVRSEWVIRVDGLVRNRPAGTENPDLPTGQVEVYAREIEVLGPAAELPMPVFGDQEYPEDIRLRYRFLDLRRERLHKNIMLRGQIIDSLRRRMKEQGFFEFQTPILTASSPEGARDFLVPSRIHPGKFYALPQAPQQFKQLIMVSGFDRYFQIAPCFRDEDARADRSPGEFYQLDLEMSFVTQQDVFDAVEPVLRGVFEEFGGGKRVTPKFPLISFADAMRKYGSDKPDLRNPIEMADVAEHFRGSGFKVFANILASDPAAQVWAIPAPTGGNRAFCDRMNDWAKGEGQPGLGYIFWRENEEGGAGPLAKNIGPERATAIRDKLGLRVGDAVFFVAGKPKDFAKFAGLARTKVGEDLNLVDKDQFALCWIVDFPMYEWNEEEKKIDFSHNPFSMPNMPVDEFLALEAGDSDKILGMKAIQYDIVCNGIELSSGAIRNHRPDVMKKAFAIAGYGEEVLEQKFGGMLRALSLGAPPHGGIAPGVDRIVMLLAGEENLREVVLFPMNQRAEDLLMGAPSEVTPKQLRELHIRLNLPQKG</sequence>